<evidence type="ECO:0000256" key="2">
    <source>
        <dbReference type="SAM" id="SignalP"/>
    </source>
</evidence>
<feature type="region of interest" description="Disordered" evidence="1">
    <location>
        <begin position="594"/>
        <end position="628"/>
    </location>
</feature>
<keyword evidence="4" id="KW-1185">Reference proteome</keyword>
<name>A0A9P7GBD1_9AGAR</name>
<dbReference type="InterPro" id="IPR036188">
    <property type="entry name" value="FAD/NAD-bd_sf"/>
</dbReference>
<dbReference type="OrthoDB" id="2019015at2759"/>
<feature type="chain" id="PRO_5040448321" description="Chitinase" evidence="2">
    <location>
        <begin position="23"/>
        <end position="675"/>
    </location>
</feature>
<dbReference type="AlphaFoldDB" id="A0A9P7GBD1"/>
<dbReference type="Pfam" id="PF13450">
    <property type="entry name" value="NAD_binding_8"/>
    <property type="match status" value="1"/>
</dbReference>
<evidence type="ECO:0000256" key="1">
    <source>
        <dbReference type="SAM" id="MobiDB-lite"/>
    </source>
</evidence>
<dbReference type="InterPro" id="IPR050464">
    <property type="entry name" value="Zeta_carotene_desat/Oxidored"/>
</dbReference>
<dbReference type="PROSITE" id="PS01095">
    <property type="entry name" value="GH18_1"/>
    <property type="match status" value="1"/>
</dbReference>
<proteinExistence type="predicted"/>
<dbReference type="InterPro" id="IPR001579">
    <property type="entry name" value="Glyco_hydro_18_chit_AS"/>
</dbReference>
<dbReference type="GO" id="GO:0016491">
    <property type="term" value="F:oxidoreductase activity"/>
    <property type="evidence" value="ECO:0007669"/>
    <property type="project" value="TreeGrafter"/>
</dbReference>
<dbReference type="GO" id="GO:0005975">
    <property type="term" value="P:carbohydrate metabolic process"/>
    <property type="evidence" value="ECO:0007669"/>
    <property type="project" value="InterPro"/>
</dbReference>
<dbReference type="InterPro" id="IPR017853">
    <property type="entry name" value="GH"/>
</dbReference>
<dbReference type="SUPFAM" id="SSF51445">
    <property type="entry name" value="(Trans)glycosidases"/>
    <property type="match status" value="1"/>
</dbReference>
<dbReference type="PANTHER" id="PTHR42923">
    <property type="entry name" value="PROTOPORPHYRINOGEN OXIDASE"/>
    <property type="match status" value="1"/>
</dbReference>
<feature type="compositionally biased region" description="Polar residues" evidence="1">
    <location>
        <begin position="462"/>
        <end position="474"/>
    </location>
</feature>
<dbReference type="PANTHER" id="PTHR42923:SF20">
    <property type="entry name" value="FLAVIN-CONTAINING AMINE OXIDASEDEHYDROGENASE"/>
    <property type="match status" value="1"/>
</dbReference>
<dbReference type="Proteomes" id="UP000775547">
    <property type="component" value="Unassembled WGS sequence"/>
</dbReference>
<sequence length="675" mass="74949">MVQFKKVFSFVAGFSALGGVVSAPLANATDDLVPRGTPRTPHFVVYTDSFTGTTGPPPVSQVKAAEWTQLSAAQRSSIKSQYAAAGIKLIVSAFGSTDTPTSSGADPIGTANTMAAWVKQYDLDGIDVDYEDFNAVNAGDGSAEAWLASFTRQLRNQLPHGQYLLTHAPVAPWFSPGKFGGGAYLKVHKTVGSLIDWYNIQFYNPVYPCPNVGGGAAGMSAAYAFSRHPERFNVTLYERSSYLGGMATSTSIDGKNYGADYINDGVQGASPVFHNTYAIFEKLGFSASDIRMQVSFGRDPEVDFWSNVFPSRVIDKLSIQQLFRRLELDSTLIRFSADIKKFGKVLKIIKALEPLFAEFGEVILFPLVALFFGTGNQTPFISCAILERVFMDPNMRLFEYSSESFLASMPTMCAFPRLSTLYDAWKSLVEEQGQGSVRVINEREVTRVVRSSRKESGGVQVWSRSTRGTDNEQSIVDPGEEERETFDEIVICTDADAALSILGKDAGWLERRILGNVKYLWDVTVTHNDLDYMEKYYRVHYDTCLHSTLDSDNVDKQRKFEFAERHFSPLYFIRSYPADKRRVEMSFDLTAYQPQFDGVPPSGPPLARGDEDNGSSSKGNSDRHDAAGGIPLKDHVFQTIFLDNSPQSARLWSKEEIKSNKVCIPSDKYFSRNAF</sequence>
<dbReference type="SUPFAM" id="SSF51905">
    <property type="entry name" value="FAD/NAD(P)-binding domain"/>
    <property type="match status" value="1"/>
</dbReference>
<evidence type="ECO:0000313" key="4">
    <source>
        <dbReference type="Proteomes" id="UP000775547"/>
    </source>
</evidence>
<accession>A0A9P7GBD1</accession>
<organism evidence="3 4">
    <name type="scientific">Asterophora parasitica</name>
    <dbReference type="NCBI Taxonomy" id="117018"/>
    <lineage>
        <taxon>Eukaryota</taxon>
        <taxon>Fungi</taxon>
        <taxon>Dikarya</taxon>
        <taxon>Basidiomycota</taxon>
        <taxon>Agaricomycotina</taxon>
        <taxon>Agaricomycetes</taxon>
        <taxon>Agaricomycetidae</taxon>
        <taxon>Agaricales</taxon>
        <taxon>Tricholomatineae</taxon>
        <taxon>Lyophyllaceae</taxon>
        <taxon>Asterophora</taxon>
    </lineage>
</organism>
<dbReference type="GO" id="GO:0004553">
    <property type="term" value="F:hydrolase activity, hydrolyzing O-glycosyl compounds"/>
    <property type="evidence" value="ECO:0007669"/>
    <property type="project" value="InterPro"/>
</dbReference>
<keyword evidence="2" id="KW-0732">Signal</keyword>
<feature type="region of interest" description="Disordered" evidence="1">
    <location>
        <begin position="460"/>
        <end position="479"/>
    </location>
</feature>
<reference evidence="3" key="2">
    <citation type="submission" date="2021-10" db="EMBL/GenBank/DDBJ databases">
        <title>Phylogenomics reveals ancestral predisposition of the termite-cultivated fungus Termitomyces towards a domesticated lifestyle.</title>
        <authorList>
            <person name="Auxier B."/>
            <person name="Grum-Grzhimaylo A."/>
            <person name="Cardenas M.E."/>
            <person name="Lodge J.D."/>
            <person name="Laessoe T."/>
            <person name="Pedersen O."/>
            <person name="Smith M.E."/>
            <person name="Kuyper T.W."/>
            <person name="Franco-Molano E.A."/>
            <person name="Baroni T.J."/>
            <person name="Aanen D.K."/>
        </authorList>
    </citation>
    <scope>NUCLEOTIDE SEQUENCE</scope>
    <source>
        <strain evidence="3">AP01</strain>
        <tissue evidence="3">Mycelium</tissue>
    </source>
</reference>
<evidence type="ECO:0008006" key="5">
    <source>
        <dbReference type="Google" id="ProtNLM"/>
    </source>
</evidence>
<comment type="caution">
    <text evidence="3">The sequence shown here is derived from an EMBL/GenBank/DDBJ whole genome shotgun (WGS) entry which is preliminary data.</text>
</comment>
<protein>
    <recommendedName>
        <fullName evidence="5">Chitinase</fullName>
    </recommendedName>
</protein>
<dbReference type="EMBL" id="JABCKV010000080">
    <property type="protein sequence ID" value="KAG5644170.1"/>
    <property type="molecule type" value="Genomic_DNA"/>
</dbReference>
<evidence type="ECO:0000313" key="3">
    <source>
        <dbReference type="EMBL" id="KAG5644170.1"/>
    </source>
</evidence>
<feature type="signal peptide" evidence="2">
    <location>
        <begin position="1"/>
        <end position="22"/>
    </location>
</feature>
<dbReference type="CDD" id="cd00598">
    <property type="entry name" value="GH18_chitinase-like"/>
    <property type="match status" value="1"/>
</dbReference>
<reference evidence="3" key="1">
    <citation type="submission" date="2020-07" db="EMBL/GenBank/DDBJ databases">
        <authorList>
            <person name="Nieuwenhuis M."/>
            <person name="Van De Peppel L.J.J."/>
        </authorList>
    </citation>
    <scope>NUCLEOTIDE SEQUENCE</scope>
    <source>
        <strain evidence="3">AP01</strain>
        <tissue evidence="3">Mycelium</tissue>
    </source>
</reference>
<gene>
    <name evidence="3" type="ORF">DXG03_009011</name>
</gene>
<dbReference type="Gene3D" id="3.20.20.80">
    <property type="entry name" value="Glycosidases"/>
    <property type="match status" value="1"/>
</dbReference>